<organism evidence="12 13">
    <name type="scientific">Pseudocalidococcus azoricus BACA0444</name>
    <dbReference type="NCBI Taxonomy" id="2918990"/>
    <lineage>
        <taxon>Bacteria</taxon>
        <taxon>Bacillati</taxon>
        <taxon>Cyanobacteriota</taxon>
        <taxon>Cyanophyceae</taxon>
        <taxon>Acaryochloridales</taxon>
        <taxon>Thermosynechococcaceae</taxon>
        <taxon>Pseudocalidococcus</taxon>
        <taxon>Pseudocalidococcus azoricus</taxon>
    </lineage>
</organism>
<dbReference type="GO" id="GO:0051539">
    <property type="term" value="F:4 iron, 4 sulfur cluster binding"/>
    <property type="evidence" value="ECO:0007669"/>
    <property type="project" value="UniProtKB-KW"/>
</dbReference>
<keyword evidence="13" id="KW-1185">Reference proteome</keyword>
<dbReference type="RefSeq" id="WP_322877783.1">
    <property type="nucleotide sequence ID" value="NZ_JAVMIP010000004.1"/>
</dbReference>
<dbReference type="GO" id="GO:0016491">
    <property type="term" value="F:oxidoreductase activity"/>
    <property type="evidence" value="ECO:0007669"/>
    <property type="project" value="UniProtKB-KW"/>
</dbReference>
<dbReference type="EMBL" id="JAVMIP010000004">
    <property type="protein sequence ID" value="MDS3860508.1"/>
    <property type="molecule type" value="Genomic_DNA"/>
</dbReference>
<dbReference type="CDD" id="cd02754">
    <property type="entry name" value="MopB_Nitrate-R-NapA-like"/>
    <property type="match status" value="1"/>
</dbReference>
<dbReference type="PROSITE" id="PS51669">
    <property type="entry name" value="4FE4S_MOW_BIS_MGD"/>
    <property type="match status" value="1"/>
</dbReference>
<dbReference type="GO" id="GO:0046872">
    <property type="term" value="F:metal ion binding"/>
    <property type="evidence" value="ECO:0007669"/>
    <property type="project" value="UniProtKB-KW"/>
</dbReference>
<dbReference type="InterPro" id="IPR041957">
    <property type="entry name" value="CT_Nitrate-R-NapA-like"/>
</dbReference>
<dbReference type="AlphaFoldDB" id="A0AAE4FQR4"/>
<dbReference type="Gene3D" id="2.40.40.20">
    <property type="match status" value="1"/>
</dbReference>
<dbReference type="Gene3D" id="3.40.50.740">
    <property type="match status" value="1"/>
</dbReference>
<dbReference type="InterPro" id="IPR050123">
    <property type="entry name" value="Prok_molybdopt-oxidoreductase"/>
</dbReference>
<dbReference type="InterPro" id="IPR006963">
    <property type="entry name" value="Mopterin_OxRdtase_4Fe-4S_dom"/>
</dbReference>
<dbReference type="InterPro" id="IPR027467">
    <property type="entry name" value="MopterinOxRdtase_cofactor_BS"/>
</dbReference>
<dbReference type="PROSITE" id="PS00551">
    <property type="entry name" value="MOLYBDOPTERIN_PROK_1"/>
    <property type="match status" value="1"/>
</dbReference>
<proteinExistence type="inferred from homology"/>
<evidence type="ECO:0000259" key="11">
    <source>
        <dbReference type="PROSITE" id="PS51669"/>
    </source>
</evidence>
<dbReference type="InterPro" id="IPR009010">
    <property type="entry name" value="Asp_de-COase-like_dom_sf"/>
</dbReference>
<dbReference type="InterPro" id="IPR014964">
    <property type="entry name" value="DUF1830"/>
</dbReference>
<dbReference type="GO" id="GO:0016020">
    <property type="term" value="C:membrane"/>
    <property type="evidence" value="ECO:0007669"/>
    <property type="project" value="TreeGrafter"/>
</dbReference>
<evidence type="ECO:0000256" key="10">
    <source>
        <dbReference type="ARBA" id="ARBA00023063"/>
    </source>
</evidence>
<comment type="caution">
    <text evidence="12">The sequence shown here is derived from an EMBL/GenBank/DDBJ whole genome shotgun (WGS) entry which is preliminary data.</text>
</comment>
<gene>
    <name evidence="12" type="ORF">RIF25_06760</name>
</gene>
<evidence type="ECO:0000313" key="13">
    <source>
        <dbReference type="Proteomes" id="UP001268256"/>
    </source>
</evidence>
<evidence type="ECO:0000256" key="6">
    <source>
        <dbReference type="ARBA" id="ARBA00022723"/>
    </source>
</evidence>
<evidence type="ECO:0000256" key="5">
    <source>
        <dbReference type="ARBA" id="ARBA00022505"/>
    </source>
</evidence>
<dbReference type="GO" id="GO:0042128">
    <property type="term" value="P:nitrate assimilation"/>
    <property type="evidence" value="ECO:0007669"/>
    <property type="project" value="UniProtKB-KW"/>
</dbReference>
<dbReference type="SMART" id="SM00926">
    <property type="entry name" value="Molybdop_Fe4S4"/>
    <property type="match status" value="1"/>
</dbReference>
<evidence type="ECO:0000256" key="7">
    <source>
        <dbReference type="ARBA" id="ARBA00023002"/>
    </source>
</evidence>
<evidence type="ECO:0000256" key="9">
    <source>
        <dbReference type="ARBA" id="ARBA00023014"/>
    </source>
</evidence>
<dbReference type="InterPro" id="IPR006657">
    <property type="entry name" value="MoPterin_dinucl-bd_dom"/>
</dbReference>
<dbReference type="CDD" id="cd02791">
    <property type="entry name" value="MopB_CT_Nitrate-R-NapA-like"/>
    <property type="match status" value="1"/>
</dbReference>
<dbReference type="InterPro" id="IPR006656">
    <property type="entry name" value="Mopterin_OxRdtase"/>
</dbReference>
<comment type="cofactor">
    <cofactor evidence="2">
        <name>[4Fe-4S] cluster</name>
        <dbReference type="ChEBI" id="CHEBI:49883"/>
    </cofactor>
</comment>
<keyword evidence="10" id="KW-0534">Nitrate assimilation</keyword>
<dbReference type="Proteomes" id="UP001268256">
    <property type="component" value="Unassembled WGS sequence"/>
</dbReference>
<feature type="domain" description="4Fe-4S Mo/W bis-MGD-type" evidence="11">
    <location>
        <begin position="99"/>
        <end position="157"/>
    </location>
</feature>
<dbReference type="Gene3D" id="2.20.25.90">
    <property type="entry name" value="ADC-like domains"/>
    <property type="match status" value="1"/>
</dbReference>
<sequence length="824" mass="91674">MNDFPTQATLAVQTPPHLCYYRNATEELQVIRLVQDGAWERVIFPGQQTLFWANPDDEVKVYHQAQPHQIAEVIPCQQLLVRETQSSSRANKPDPINPPTNVSTLCPYCGVGCGLEAVPNAQSATGYKVRGDREHPSSQGMICVKGATILESVDQQRLLYPLWRERLDQPFQRISWDTALDLIVKRMQTVRFTQGADGICMYGSGQFQTEDYYVAQKLLKGCLGTNNFDANSRLCMSSAVAAYINSFGSDGPPCCYDDLELTDCAFLIGTNTAECHPIVFNRLRKHHKFNPKVKLIVIDPRCTPTAEVADLHLAINPGTDIDLLHGMGHLLLKWRLIDAEFIDECTQGFAQYIQVVADYPPETVAARCGITVTDLEKAARYWGHAKAVLSLWSMGINQSSEGTAKARSLINLHLLTGQIGRPGSGPFSLTGQPNAMGGREAGGLSHLLPGYRLVKNPQHRQELEEFWQLPPGQISSMPGRSVWEMIRGLEAGEVGCLWIAATNPAVSLPDLERTKAALLRSSFTIYQDAYFPTETAAYAHLVLPAAQWSEKTGTMTNSERRVTLCPKFREPPGSARPDWEIFAEVGRRLGFADKFNFPDAAAVYAEFVQLTQGRVCDQSGISHQRLQELGPLQWPCGVNASDETAQETKRLYTDFRFLTPNHRAKFALEHSRGLAEPVDLEYPFVLTTGRLYGHWHTQTRTGHIAKITKMHPRPQLEIHPRDAKQLGLKPDDLVEIKSRRGGACLPVLITKAITPGTVFMPMHWGFLWGDNTEVNALTHPEACPISLEPELKACAVQLIPVNQQTQPPKLQVPVRQDNALALHT</sequence>
<keyword evidence="9" id="KW-0411">Iron-sulfur</keyword>
<protein>
    <submittedName>
        <fullName evidence="12">Molybdopterin-dependent oxidoreductase</fullName>
    </submittedName>
</protein>
<evidence type="ECO:0000313" key="12">
    <source>
        <dbReference type="EMBL" id="MDS3860508.1"/>
    </source>
</evidence>
<evidence type="ECO:0000256" key="8">
    <source>
        <dbReference type="ARBA" id="ARBA00023004"/>
    </source>
</evidence>
<evidence type="ECO:0000256" key="4">
    <source>
        <dbReference type="ARBA" id="ARBA00022485"/>
    </source>
</evidence>
<keyword evidence="6" id="KW-0479">Metal-binding</keyword>
<dbReference type="GO" id="GO:0043546">
    <property type="term" value="F:molybdopterin cofactor binding"/>
    <property type="evidence" value="ECO:0007669"/>
    <property type="project" value="InterPro"/>
</dbReference>
<dbReference type="SUPFAM" id="SSF53706">
    <property type="entry name" value="Formate dehydrogenase/DMSO reductase, domains 1-3"/>
    <property type="match status" value="1"/>
</dbReference>
<evidence type="ECO:0000256" key="1">
    <source>
        <dbReference type="ARBA" id="ARBA00001942"/>
    </source>
</evidence>
<evidence type="ECO:0000256" key="2">
    <source>
        <dbReference type="ARBA" id="ARBA00001966"/>
    </source>
</evidence>
<dbReference type="Pfam" id="PF01568">
    <property type="entry name" value="Molydop_binding"/>
    <property type="match status" value="1"/>
</dbReference>
<dbReference type="SUPFAM" id="SSF50692">
    <property type="entry name" value="ADC-like"/>
    <property type="match status" value="1"/>
</dbReference>
<dbReference type="PANTHER" id="PTHR43105">
    <property type="entry name" value="RESPIRATORY NITRATE REDUCTASE"/>
    <property type="match status" value="1"/>
</dbReference>
<keyword evidence="4" id="KW-0004">4Fe-4S</keyword>
<dbReference type="FunFam" id="3.40.228.10:FF:000002">
    <property type="entry name" value="Formate dehydrogenase subunit alpha"/>
    <property type="match status" value="1"/>
</dbReference>
<dbReference type="Gene3D" id="3.40.228.10">
    <property type="entry name" value="Dimethylsulfoxide Reductase, domain 2"/>
    <property type="match status" value="1"/>
</dbReference>
<keyword evidence="7" id="KW-0560">Oxidoreductase</keyword>
<evidence type="ECO:0000256" key="3">
    <source>
        <dbReference type="ARBA" id="ARBA00008747"/>
    </source>
</evidence>
<reference evidence="13" key="1">
    <citation type="submission" date="2023-07" db="EMBL/GenBank/DDBJ databases">
        <authorList>
            <person name="Luz R."/>
            <person name="Cordeiro R."/>
            <person name="Fonseca A."/>
            <person name="Goncalves V."/>
        </authorList>
    </citation>
    <scope>NUCLEOTIDE SEQUENCE [LARGE SCALE GENOMIC DNA]</scope>
    <source>
        <strain evidence="13">BACA0444</strain>
    </source>
</reference>
<comment type="similarity">
    <text evidence="3">Belongs to the prokaryotic molybdopterin-containing oxidoreductase family. NasA/NapA/NarB subfamily.</text>
</comment>
<accession>A0AAE4FQR4</accession>
<dbReference type="FunFam" id="2.40.40.20:FF:000005">
    <property type="entry name" value="Periplasmic nitrate reductase"/>
    <property type="match status" value="1"/>
</dbReference>
<keyword evidence="5" id="KW-0500">Molybdenum</keyword>
<keyword evidence="8" id="KW-0408">Iron</keyword>
<comment type="cofactor">
    <cofactor evidence="1">
        <name>Mo-bis(molybdopterin guanine dinucleotide)</name>
        <dbReference type="ChEBI" id="CHEBI:60539"/>
    </cofactor>
</comment>
<dbReference type="Pfam" id="PF00384">
    <property type="entry name" value="Molybdopterin"/>
    <property type="match status" value="1"/>
</dbReference>
<dbReference type="PANTHER" id="PTHR43105:SF9">
    <property type="entry name" value="NADPH-FE(3+) OXIDOREDUCTASE SUBUNIT ALPHA"/>
    <property type="match status" value="1"/>
</dbReference>
<dbReference type="Pfam" id="PF08865">
    <property type="entry name" value="DUF1830"/>
    <property type="match status" value="1"/>
</dbReference>
<dbReference type="Pfam" id="PF04879">
    <property type="entry name" value="Molybdop_Fe4S4"/>
    <property type="match status" value="1"/>
</dbReference>
<name>A0AAE4FQR4_9CYAN</name>